<dbReference type="InterPro" id="IPR021851">
    <property type="entry name" value="DUF3455"/>
</dbReference>
<dbReference type="AlphaFoldDB" id="A0A5N6KQ24"/>
<name>A0A5N6KQ24_9ROSI</name>
<keyword evidence="3" id="KW-1185">Reference proteome</keyword>
<protein>
    <recommendedName>
        <fullName evidence="4">DUF3455 domain-containing protein</fullName>
    </recommendedName>
</protein>
<evidence type="ECO:0000313" key="3">
    <source>
        <dbReference type="Proteomes" id="UP000327013"/>
    </source>
</evidence>
<reference evidence="2 3" key="1">
    <citation type="submission" date="2019-06" db="EMBL/GenBank/DDBJ databases">
        <title>A chromosomal-level reference genome of Carpinus fangiana (Coryloideae, Betulaceae).</title>
        <authorList>
            <person name="Yang X."/>
            <person name="Wang Z."/>
            <person name="Zhang L."/>
            <person name="Hao G."/>
            <person name="Liu J."/>
            <person name="Yang Y."/>
        </authorList>
    </citation>
    <scope>NUCLEOTIDE SEQUENCE [LARGE SCALE GENOMIC DNA]</scope>
    <source>
        <strain evidence="2">Cfa_2016G</strain>
        <tissue evidence="2">Leaf</tissue>
    </source>
</reference>
<organism evidence="2 3">
    <name type="scientific">Carpinus fangiana</name>
    <dbReference type="NCBI Taxonomy" id="176857"/>
    <lineage>
        <taxon>Eukaryota</taxon>
        <taxon>Viridiplantae</taxon>
        <taxon>Streptophyta</taxon>
        <taxon>Embryophyta</taxon>
        <taxon>Tracheophyta</taxon>
        <taxon>Spermatophyta</taxon>
        <taxon>Magnoliopsida</taxon>
        <taxon>eudicotyledons</taxon>
        <taxon>Gunneridae</taxon>
        <taxon>Pentapetalae</taxon>
        <taxon>rosids</taxon>
        <taxon>fabids</taxon>
        <taxon>Fagales</taxon>
        <taxon>Betulaceae</taxon>
        <taxon>Carpinus</taxon>
    </lineage>
</organism>
<evidence type="ECO:0008006" key="4">
    <source>
        <dbReference type="Google" id="ProtNLM"/>
    </source>
</evidence>
<dbReference type="PANTHER" id="PTHR35567:SF1">
    <property type="entry name" value="CONSERVED FUNGAL PROTEIN (AFU_ORTHOLOGUE AFUA_1G14230)"/>
    <property type="match status" value="1"/>
</dbReference>
<evidence type="ECO:0000256" key="1">
    <source>
        <dbReference type="SAM" id="SignalP"/>
    </source>
</evidence>
<gene>
    <name evidence="2" type="ORF">FH972_021568</name>
</gene>
<accession>A0A5N6KQ24</accession>
<feature type="signal peptide" evidence="1">
    <location>
        <begin position="1"/>
        <end position="16"/>
    </location>
</feature>
<dbReference type="Proteomes" id="UP000327013">
    <property type="component" value="Unassembled WGS sequence"/>
</dbReference>
<dbReference type="EMBL" id="VIBQ01000009">
    <property type="protein sequence ID" value="KAB8337266.1"/>
    <property type="molecule type" value="Genomic_DNA"/>
</dbReference>
<proteinExistence type="predicted"/>
<dbReference type="OrthoDB" id="1859733at2759"/>
<feature type="chain" id="PRO_5024310085" description="DUF3455 domain-containing protein" evidence="1">
    <location>
        <begin position="17"/>
        <end position="213"/>
    </location>
</feature>
<sequence>MNSMLKLLAFAVAVAALPACQSPAPPNLPKSTLPPPPKKDLRIVALGLGTQNYTCGAETEAPKSVGAVAQLYDVTALVSIPIFGDWEAEYLTCNANHANTNYGQRKIGVHYFDAEGTPTFDLTTGTRSVEHRGGLFLSAAKKASADAPDKACPGRNGAPAVPWLLLEDKKNGKTRGLSQVYRVNTVGGTAPETCRGQKKSFTVDYAAEYWFYT</sequence>
<comment type="caution">
    <text evidence="2">The sequence shown here is derived from an EMBL/GenBank/DDBJ whole genome shotgun (WGS) entry which is preliminary data.</text>
</comment>
<evidence type="ECO:0000313" key="2">
    <source>
        <dbReference type="EMBL" id="KAB8337266.1"/>
    </source>
</evidence>
<dbReference type="PANTHER" id="PTHR35567">
    <property type="entry name" value="MALATE DEHYDROGENASE (AFU_ORTHOLOGUE AFUA_2G13800)"/>
    <property type="match status" value="1"/>
</dbReference>
<keyword evidence="1" id="KW-0732">Signal</keyword>
<dbReference type="Pfam" id="PF11937">
    <property type="entry name" value="DUF3455"/>
    <property type="match status" value="1"/>
</dbReference>